<feature type="transmembrane region" description="Helical" evidence="24">
    <location>
        <begin position="262"/>
        <end position="284"/>
    </location>
</feature>
<dbReference type="Gene3D" id="6.10.140.1330">
    <property type="match status" value="1"/>
</dbReference>
<dbReference type="InterPro" id="IPR018422">
    <property type="entry name" value="Cation/H_exchanger_CPA1"/>
</dbReference>
<dbReference type="GO" id="GO:0098719">
    <property type="term" value="P:sodium ion import across plasma membrane"/>
    <property type="evidence" value="ECO:0007669"/>
    <property type="project" value="TreeGrafter"/>
</dbReference>
<dbReference type="InterPro" id="IPR032103">
    <property type="entry name" value="NHE_CaM-bd"/>
</dbReference>
<dbReference type="PANTHER" id="PTHR10110">
    <property type="entry name" value="SODIUM/HYDROGEN EXCHANGER"/>
    <property type="match status" value="1"/>
</dbReference>
<evidence type="ECO:0000256" key="12">
    <source>
        <dbReference type="ARBA" id="ARBA00023065"/>
    </source>
</evidence>
<dbReference type="NCBIfam" id="TIGR00840">
    <property type="entry name" value="b_cpa1"/>
    <property type="match status" value="1"/>
</dbReference>
<comment type="catalytic activity">
    <reaction evidence="18">
        <text>Li(+)(in) + Na(+)(out) = Li(+)(out) + Na(+)(in)</text>
        <dbReference type="Rhea" id="RHEA:72415"/>
        <dbReference type="ChEBI" id="CHEBI:29101"/>
        <dbReference type="ChEBI" id="CHEBI:49713"/>
    </reaction>
</comment>
<organism evidence="27 28">
    <name type="scientific">Chloropsis hardwickii</name>
    <dbReference type="NCBI Taxonomy" id="667144"/>
    <lineage>
        <taxon>Eukaryota</taxon>
        <taxon>Metazoa</taxon>
        <taxon>Chordata</taxon>
        <taxon>Craniata</taxon>
        <taxon>Vertebrata</taxon>
        <taxon>Euteleostomi</taxon>
        <taxon>Archelosauria</taxon>
        <taxon>Archosauria</taxon>
        <taxon>Dinosauria</taxon>
        <taxon>Saurischia</taxon>
        <taxon>Theropoda</taxon>
        <taxon>Coelurosauria</taxon>
        <taxon>Aves</taxon>
        <taxon>Neognathae</taxon>
        <taxon>Neoaves</taxon>
        <taxon>Telluraves</taxon>
        <taxon>Australaves</taxon>
        <taxon>Passeriformes</taxon>
        <taxon>Corvoidea</taxon>
        <taxon>Irenidae</taxon>
        <taxon>Chloropsis</taxon>
    </lineage>
</organism>
<feature type="transmembrane region" description="Helical" evidence="24">
    <location>
        <begin position="290"/>
        <end position="313"/>
    </location>
</feature>
<evidence type="ECO:0000256" key="13">
    <source>
        <dbReference type="ARBA" id="ARBA00023136"/>
    </source>
</evidence>
<dbReference type="Gene3D" id="6.10.250.1040">
    <property type="match status" value="1"/>
</dbReference>
<evidence type="ECO:0000256" key="14">
    <source>
        <dbReference type="ARBA" id="ARBA00023139"/>
    </source>
</evidence>
<evidence type="ECO:0000256" key="11">
    <source>
        <dbReference type="ARBA" id="ARBA00023053"/>
    </source>
</evidence>
<dbReference type="Proteomes" id="UP000640999">
    <property type="component" value="Unassembled WGS sequence"/>
</dbReference>
<name>A0A850VGZ0_9CORV</name>
<reference evidence="27" key="1">
    <citation type="submission" date="2019-10" db="EMBL/GenBank/DDBJ databases">
        <title>Bird 10,000 Genomes (B10K) Project - Family phase.</title>
        <authorList>
            <person name="Zhang G."/>
        </authorList>
    </citation>
    <scope>NUCLEOTIDE SEQUENCE</scope>
    <source>
        <strain evidence="27">B10K-IZ-033-78</strain>
        <tissue evidence="27">Muscle</tissue>
    </source>
</reference>
<feature type="coiled-coil region" evidence="22">
    <location>
        <begin position="499"/>
        <end position="526"/>
    </location>
</feature>
<keyword evidence="13 24" id="KW-0472">Membrane</keyword>
<keyword evidence="28" id="KW-1185">Reference proteome</keyword>
<comment type="catalytic activity">
    <reaction evidence="19">
        <text>Na(+)(in) + H(+)(out) = Na(+)(out) + H(+)(in)</text>
        <dbReference type="Rhea" id="RHEA:29419"/>
        <dbReference type="ChEBI" id="CHEBI:15378"/>
        <dbReference type="ChEBI" id="CHEBI:29101"/>
    </reaction>
</comment>
<keyword evidence="5" id="KW-1003">Cell membrane</keyword>
<dbReference type="GO" id="GO:0015386">
    <property type="term" value="F:potassium:proton antiporter activity"/>
    <property type="evidence" value="ECO:0007669"/>
    <property type="project" value="TreeGrafter"/>
</dbReference>
<dbReference type="InterPro" id="IPR001970">
    <property type="entry name" value="NHE-1-like"/>
</dbReference>
<dbReference type="Pfam" id="PF16644">
    <property type="entry name" value="NEXCaM_BD"/>
    <property type="match status" value="1"/>
</dbReference>
<keyword evidence="10 24" id="KW-1133">Transmembrane helix</keyword>
<dbReference type="InterPro" id="IPR004709">
    <property type="entry name" value="NaH_exchanger"/>
</dbReference>
<dbReference type="PRINTS" id="PR01085">
    <property type="entry name" value="NAHEXCHNGR1"/>
</dbReference>
<feature type="non-terminal residue" evidence="27">
    <location>
        <position position="1"/>
    </location>
</feature>
<feature type="transmembrane region" description="Helical" evidence="24">
    <location>
        <begin position="136"/>
        <end position="156"/>
    </location>
</feature>
<evidence type="ECO:0000256" key="23">
    <source>
        <dbReference type="SAM" id="MobiDB-lite"/>
    </source>
</evidence>
<comment type="catalytic activity">
    <reaction evidence="20">
        <text>Li(+)(out) + H(+)(in) = Li(+)(in) + H(+)(out)</text>
        <dbReference type="Rhea" id="RHEA:72407"/>
        <dbReference type="ChEBI" id="CHEBI:15378"/>
        <dbReference type="ChEBI" id="CHEBI:49713"/>
    </reaction>
</comment>
<keyword evidence="3 21" id="KW-0813">Transport</keyword>
<dbReference type="GO" id="GO:0016323">
    <property type="term" value="C:basolateral plasma membrane"/>
    <property type="evidence" value="ECO:0007669"/>
    <property type="project" value="UniProtKB-SubCell"/>
</dbReference>
<dbReference type="GO" id="GO:0015385">
    <property type="term" value="F:sodium:proton antiporter activity"/>
    <property type="evidence" value="ECO:0007669"/>
    <property type="project" value="InterPro"/>
</dbReference>
<evidence type="ECO:0000256" key="9">
    <source>
        <dbReference type="ARBA" id="ARBA00022860"/>
    </source>
</evidence>
<evidence type="ECO:0000256" key="3">
    <source>
        <dbReference type="ARBA" id="ARBA00022448"/>
    </source>
</evidence>
<dbReference type="GO" id="GO:0005516">
    <property type="term" value="F:calmodulin binding"/>
    <property type="evidence" value="ECO:0007669"/>
    <property type="project" value="UniProtKB-KW"/>
</dbReference>
<feature type="region of interest" description="Disordered" evidence="23">
    <location>
        <begin position="580"/>
        <end position="684"/>
    </location>
</feature>
<feature type="transmembrane region" description="Helical" evidence="24">
    <location>
        <begin position="218"/>
        <end position="241"/>
    </location>
</feature>
<evidence type="ECO:0000256" key="5">
    <source>
        <dbReference type="ARBA" id="ARBA00022475"/>
    </source>
</evidence>
<feature type="domain" description="Cation/H+ exchanger transmembrane" evidence="25">
    <location>
        <begin position="8"/>
        <end position="332"/>
    </location>
</feature>
<evidence type="ECO:0000256" key="24">
    <source>
        <dbReference type="SAM" id="Phobius"/>
    </source>
</evidence>
<dbReference type="PANTHER" id="PTHR10110:SF59">
    <property type="entry name" value="SODIUM_HYDROGEN EXCHANGER 1"/>
    <property type="match status" value="1"/>
</dbReference>
<keyword evidence="4 21" id="KW-0050">Antiport</keyword>
<feature type="domain" description="Sodium/hydrogen exchanger regulatory region" evidence="26">
    <location>
        <begin position="474"/>
        <end position="559"/>
    </location>
</feature>
<dbReference type="AlphaFoldDB" id="A0A850VGZ0"/>
<keyword evidence="14" id="KW-0564">Palmitate</keyword>
<dbReference type="GO" id="GO:0051453">
    <property type="term" value="P:regulation of intracellular pH"/>
    <property type="evidence" value="ECO:0007669"/>
    <property type="project" value="TreeGrafter"/>
</dbReference>
<keyword evidence="8" id="KW-0832">Ubl conjugation</keyword>
<evidence type="ECO:0000256" key="16">
    <source>
        <dbReference type="ARBA" id="ARBA00023201"/>
    </source>
</evidence>
<evidence type="ECO:0000256" key="4">
    <source>
        <dbReference type="ARBA" id="ARBA00022449"/>
    </source>
</evidence>
<evidence type="ECO:0000313" key="27">
    <source>
        <dbReference type="EMBL" id="NWH40798.1"/>
    </source>
</evidence>
<keyword evidence="11" id="KW-0915">Sodium</keyword>
<evidence type="ECO:0000259" key="25">
    <source>
        <dbReference type="Pfam" id="PF00999"/>
    </source>
</evidence>
<feature type="transmembrane region" description="Helical" evidence="24">
    <location>
        <begin position="168"/>
        <end position="198"/>
    </location>
</feature>
<feature type="transmembrane region" description="Helical" evidence="24">
    <location>
        <begin position="68"/>
        <end position="91"/>
    </location>
</feature>
<comment type="caution">
    <text evidence="27">The sequence shown here is derived from an EMBL/GenBank/DDBJ whole genome shotgun (WGS) entry which is preliminary data.</text>
</comment>
<dbReference type="InterPro" id="IPR006153">
    <property type="entry name" value="Cation/H_exchanger_TM"/>
</dbReference>
<evidence type="ECO:0000256" key="7">
    <source>
        <dbReference type="ARBA" id="ARBA00022692"/>
    </source>
</evidence>
<keyword evidence="22" id="KW-0175">Coiled coil</keyword>
<comment type="similarity">
    <text evidence="2 21">Belongs to the monovalent cation:proton antiporter 1 (CPA1) transporter (TC 2.A.36) family.</text>
</comment>
<keyword evidence="7 21" id="KW-0812">Transmembrane</keyword>
<feature type="non-terminal residue" evidence="27">
    <location>
        <position position="684"/>
    </location>
</feature>
<evidence type="ECO:0000256" key="17">
    <source>
        <dbReference type="ARBA" id="ARBA00023288"/>
    </source>
</evidence>
<feature type="transmembrane region" description="Helical" evidence="24">
    <location>
        <begin position="37"/>
        <end position="56"/>
    </location>
</feature>
<proteinExistence type="inferred from homology"/>
<evidence type="ECO:0000256" key="8">
    <source>
        <dbReference type="ARBA" id="ARBA00022843"/>
    </source>
</evidence>
<protein>
    <recommendedName>
        <fullName evidence="21">Sodium/hydrogen exchanger</fullName>
    </recommendedName>
</protein>
<dbReference type="Pfam" id="PF00999">
    <property type="entry name" value="Na_H_Exchanger"/>
    <property type="match status" value="1"/>
</dbReference>
<evidence type="ECO:0000313" key="28">
    <source>
        <dbReference type="Proteomes" id="UP000640999"/>
    </source>
</evidence>
<keyword evidence="9" id="KW-0112">Calmodulin-binding</keyword>
<keyword evidence="12 21" id="KW-0406">Ion transport</keyword>
<evidence type="ECO:0000256" key="22">
    <source>
        <dbReference type="SAM" id="Coils"/>
    </source>
</evidence>
<dbReference type="EMBL" id="WEIW01003112">
    <property type="protein sequence ID" value="NWH40798.1"/>
    <property type="molecule type" value="Genomic_DNA"/>
</dbReference>
<evidence type="ECO:0000256" key="1">
    <source>
        <dbReference type="ARBA" id="ARBA00004554"/>
    </source>
</evidence>
<gene>
    <name evidence="27" type="primary">Slc9a1</name>
    <name evidence="27" type="ORF">CHLHAR_R03643</name>
</gene>
<evidence type="ECO:0000256" key="19">
    <source>
        <dbReference type="ARBA" id="ARBA00047524"/>
    </source>
</evidence>
<keyword evidence="16 21" id="KW-0739">Sodium transport</keyword>
<sequence length="684" mass="76109">IPSVSSIVPESCLLIVVGLLVGGLIKGVGEKPPILKSDIFFLFLLPPIILDAGYFLPLRPFTENLGTILIFAVVGTLWNAFFLGGLMYAVCQLGGPGLNHIGLLANLLFGSIISAVDPVAVLAVFEEIHINELLHILVFGESLLNDAVTVVLYHLFEEFASFEQVTILDIILGFLSFFVVSLGGVLVGVIYGVIAAFTSRFTSHIRVIEPLFVFLYSYMAYLSAELFHLSGIMALIAAGVVMRPYVEANISHKSHTTIKYFLKMWSSVSETLIFIFLGVSTVAGHHYWNWTFVISTLFFCLIARVLGEVPVWWQSPRGGKRIMAWFGLGGTLKPISFHLPWQGHLPPCQLAPSPVQPGPEDVTPPPPPQGMTIRPLVDLLAVKKKQETKRSINEEIHTQFLDHLLTGIEDICGHYGHHHWKDKLNRFNKKYVKKCLIAGERSKEPQLIAFYHKMEMKQAIELVESGGIGKIPSAVSTVSIQNINPQTLPLDRVLPALSKDKEEEIRKILRTNLQKTRQRLRSYNRHTLVADPYEEAWNQMLLRRQKARQLEQKMNNYLTVPAHRLDSPTMSRARIGSDPLAYEPKEDSENLPIITIDPASPQSPESVDLMSEEPKGCSGLPPSPEEDEEGLVMRVKEPSSPGTDDVFTPGTGDSPSNQRMLRCLSDPGPRPEPEEGEPFIPKGQ</sequence>
<evidence type="ECO:0000256" key="6">
    <source>
        <dbReference type="ARBA" id="ARBA00022553"/>
    </source>
</evidence>
<dbReference type="PRINTS" id="PR01084">
    <property type="entry name" value="NAHEXCHNGR"/>
</dbReference>
<feature type="transmembrane region" description="Helical" evidence="24">
    <location>
        <begin position="103"/>
        <end position="124"/>
    </location>
</feature>
<evidence type="ECO:0000256" key="10">
    <source>
        <dbReference type="ARBA" id="ARBA00022989"/>
    </source>
</evidence>
<keyword evidence="6" id="KW-0597">Phosphoprotein</keyword>
<evidence type="ECO:0000256" key="18">
    <source>
        <dbReference type="ARBA" id="ARBA00035570"/>
    </source>
</evidence>
<evidence type="ECO:0000256" key="15">
    <source>
        <dbReference type="ARBA" id="ARBA00023180"/>
    </source>
</evidence>
<evidence type="ECO:0000256" key="20">
    <source>
        <dbReference type="ARBA" id="ARBA00048676"/>
    </source>
</evidence>
<evidence type="ECO:0000256" key="2">
    <source>
        <dbReference type="ARBA" id="ARBA00007367"/>
    </source>
</evidence>
<dbReference type="OrthoDB" id="196264at2759"/>
<feature type="transmembrane region" description="Helical" evidence="24">
    <location>
        <begin position="6"/>
        <end position="25"/>
    </location>
</feature>
<evidence type="ECO:0000256" key="21">
    <source>
        <dbReference type="RuleBase" id="RU003722"/>
    </source>
</evidence>
<keyword evidence="17" id="KW-0449">Lipoprotein</keyword>
<accession>A0A850VGZ0</accession>
<evidence type="ECO:0000259" key="26">
    <source>
        <dbReference type="Pfam" id="PF16644"/>
    </source>
</evidence>
<comment type="subcellular location">
    <subcellularLocation>
        <location evidence="1">Basolateral cell membrane</location>
        <topology evidence="1">Multi-pass membrane protein</topology>
    </subcellularLocation>
</comment>
<dbReference type="Gene3D" id="6.10.250.2020">
    <property type="match status" value="1"/>
</dbReference>
<keyword evidence="15" id="KW-0325">Glycoprotein</keyword>